<evidence type="ECO:0000256" key="4">
    <source>
        <dbReference type="SAM" id="MobiDB-lite"/>
    </source>
</evidence>
<protein>
    <recommendedName>
        <fullName evidence="7">Pentatricopeptide repeat-containing protein</fullName>
    </recommendedName>
</protein>
<keyword evidence="2" id="KW-0809">Transit peptide</keyword>
<dbReference type="PROSITE" id="PS51375">
    <property type="entry name" value="PPR"/>
    <property type="match status" value="1"/>
</dbReference>
<organism evidence="5 6">
    <name type="scientific">Miscanthus lutarioriparius</name>
    <dbReference type="NCBI Taxonomy" id="422564"/>
    <lineage>
        <taxon>Eukaryota</taxon>
        <taxon>Viridiplantae</taxon>
        <taxon>Streptophyta</taxon>
        <taxon>Embryophyta</taxon>
        <taxon>Tracheophyta</taxon>
        <taxon>Spermatophyta</taxon>
        <taxon>Magnoliopsida</taxon>
        <taxon>Liliopsida</taxon>
        <taxon>Poales</taxon>
        <taxon>Poaceae</taxon>
        <taxon>PACMAD clade</taxon>
        <taxon>Panicoideae</taxon>
        <taxon>Andropogonodae</taxon>
        <taxon>Andropogoneae</taxon>
        <taxon>Saccharinae</taxon>
        <taxon>Miscanthus</taxon>
    </lineage>
</organism>
<evidence type="ECO:0008006" key="7">
    <source>
        <dbReference type="Google" id="ProtNLM"/>
    </source>
</evidence>
<sequence>MSRPQQRMQMSMPRKPSLSLAPHAAHPGTHHQPVASSLPEAPLESRQVRARGGRAVHAHAVAHPLVPGFLAGMYVENADVGVARRVLETEDALAVAWNTVVACCARLGLVDGALDHAERMAMSDRLEPSLATWNVVMSGCSRHGRDQEAFGFVRSMLERGMRPDSSSMSSLYSSLWPLASLGLLAHGMEAHCFFLRHQLEPDVYNI</sequence>
<dbReference type="Gene3D" id="1.25.40.10">
    <property type="entry name" value="Tetratricopeptide repeat domain"/>
    <property type="match status" value="1"/>
</dbReference>
<evidence type="ECO:0000256" key="2">
    <source>
        <dbReference type="ARBA" id="ARBA00022946"/>
    </source>
</evidence>
<comment type="caution">
    <text evidence="5">The sequence shown here is derived from an EMBL/GenBank/DDBJ whole genome shotgun (WGS) entry which is preliminary data.</text>
</comment>
<dbReference type="InterPro" id="IPR046960">
    <property type="entry name" value="PPR_At4g14850-like_plant"/>
</dbReference>
<feature type="repeat" description="PPR" evidence="3">
    <location>
        <begin position="129"/>
        <end position="163"/>
    </location>
</feature>
<dbReference type="AlphaFoldDB" id="A0A811PCP1"/>
<dbReference type="PANTHER" id="PTHR47926:SF539">
    <property type="entry name" value="DYW DOMAIN-CONTAINING PROTEIN"/>
    <property type="match status" value="1"/>
</dbReference>
<dbReference type="GO" id="GO:0003723">
    <property type="term" value="F:RNA binding"/>
    <property type="evidence" value="ECO:0007669"/>
    <property type="project" value="InterPro"/>
</dbReference>
<gene>
    <name evidence="5" type="ORF">NCGR_LOCUS24989</name>
</gene>
<evidence type="ECO:0000256" key="1">
    <source>
        <dbReference type="ARBA" id="ARBA00022737"/>
    </source>
</evidence>
<feature type="compositionally biased region" description="Low complexity" evidence="4">
    <location>
        <begin position="1"/>
        <end position="14"/>
    </location>
</feature>
<dbReference type="NCBIfam" id="TIGR00756">
    <property type="entry name" value="PPR"/>
    <property type="match status" value="1"/>
</dbReference>
<keyword evidence="6" id="KW-1185">Reference proteome</keyword>
<dbReference type="InterPro" id="IPR011990">
    <property type="entry name" value="TPR-like_helical_dom_sf"/>
</dbReference>
<dbReference type="InterPro" id="IPR002885">
    <property type="entry name" value="PPR_rpt"/>
</dbReference>
<evidence type="ECO:0000313" key="5">
    <source>
        <dbReference type="EMBL" id="CAD6237489.1"/>
    </source>
</evidence>
<dbReference type="Pfam" id="PF13041">
    <property type="entry name" value="PPR_2"/>
    <property type="match status" value="1"/>
</dbReference>
<feature type="region of interest" description="Disordered" evidence="4">
    <location>
        <begin position="1"/>
        <end position="39"/>
    </location>
</feature>
<reference evidence="5" key="1">
    <citation type="submission" date="2020-10" db="EMBL/GenBank/DDBJ databases">
        <authorList>
            <person name="Han B."/>
            <person name="Lu T."/>
            <person name="Zhao Q."/>
            <person name="Huang X."/>
            <person name="Zhao Y."/>
        </authorList>
    </citation>
    <scope>NUCLEOTIDE SEQUENCE</scope>
</reference>
<keyword evidence="1" id="KW-0677">Repeat</keyword>
<accession>A0A811PCP1</accession>
<evidence type="ECO:0000313" key="6">
    <source>
        <dbReference type="Proteomes" id="UP000604825"/>
    </source>
</evidence>
<name>A0A811PCP1_9POAL</name>
<dbReference type="EMBL" id="CAJGYO010000006">
    <property type="protein sequence ID" value="CAD6237489.1"/>
    <property type="molecule type" value="Genomic_DNA"/>
</dbReference>
<proteinExistence type="predicted"/>
<dbReference type="Proteomes" id="UP000604825">
    <property type="component" value="Unassembled WGS sequence"/>
</dbReference>
<dbReference type="GO" id="GO:0009451">
    <property type="term" value="P:RNA modification"/>
    <property type="evidence" value="ECO:0007669"/>
    <property type="project" value="InterPro"/>
</dbReference>
<dbReference type="PANTHER" id="PTHR47926">
    <property type="entry name" value="PENTATRICOPEPTIDE REPEAT-CONTAINING PROTEIN"/>
    <property type="match status" value="1"/>
</dbReference>
<evidence type="ECO:0000256" key="3">
    <source>
        <dbReference type="PROSITE-ProRule" id="PRU00708"/>
    </source>
</evidence>
<dbReference type="Pfam" id="PF01535">
    <property type="entry name" value="PPR"/>
    <property type="match status" value="1"/>
</dbReference>